<dbReference type="GO" id="GO:0003964">
    <property type="term" value="F:RNA-directed DNA polymerase activity"/>
    <property type="evidence" value="ECO:0007669"/>
    <property type="project" value="UniProtKB-KW"/>
</dbReference>
<dbReference type="EMBL" id="CABPRJ010001903">
    <property type="protein sequence ID" value="VVC40376.1"/>
    <property type="molecule type" value="Genomic_DNA"/>
</dbReference>
<dbReference type="InterPro" id="IPR013103">
    <property type="entry name" value="RVT_2"/>
</dbReference>
<keyword evidence="2" id="KW-0808">Transferase</keyword>
<protein>
    <submittedName>
        <fullName evidence="2">Reverse transcriptase, RNA-dependent DNA polymerase</fullName>
    </submittedName>
</protein>
<keyword evidence="2" id="KW-0548">Nucleotidyltransferase</keyword>
<dbReference type="Pfam" id="PF07727">
    <property type="entry name" value="RVT_2"/>
    <property type="match status" value="1"/>
</dbReference>
<reference evidence="2 3" key="1">
    <citation type="submission" date="2019-08" db="EMBL/GenBank/DDBJ databases">
        <authorList>
            <person name="Alioto T."/>
            <person name="Alioto T."/>
            <person name="Gomez Garrido J."/>
        </authorList>
    </citation>
    <scope>NUCLEOTIDE SEQUENCE [LARGE SCALE GENOMIC DNA]</scope>
</reference>
<keyword evidence="2" id="KW-0695">RNA-directed DNA polymerase</keyword>
<evidence type="ECO:0000313" key="3">
    <source>
        <dbReference type="Proteomes" id="UP000325440"/>
    </source>
</evidence>
<sequence>MASRLKIILLWHKYDYNVNEMASHQENNTCTPVNLPKRKKVVKARRVYRLKTKGNEKRYKVRLVAKGYLQLPGFDYKETYAPVANILTIRTLSCIINQQNMYMCQFDVNQLLSVDNWIMKQPRGFVENSFLVYKLHKAISDPNKLQNTEIEDVTLSLPIRVVYVVNQITACTYEVINVLVHIYYSMLMTFY</sequence>
<proteinExistence type="predicted"/>
<accession>A0A5E4N6N6</accession>
<keyword evidence="3" id="KW-1185">Reference proteome</keyword>
<evidence type="ECO:0000313" key="2">
    <source>
        <dbReference type="EMBL" id="VVC40376.1"/>
    </source>
</evidence>
<name>A0A5E4N6N6_9HEMI</name>
<organism evidence="2 3">
    <name type="scientific">Cinara cedri</name>
    <dbReference type="NCBI Taxonomy" id="506608"/>
    <lineage>
        <taxon>Eukaryota</taxon>
        <taxon>Metazoa</taxon>
        <taxon>Ecdysozoa</taxon>
        <taxon>Arthropoda</taxon>
        <taxon>Hexapoda</taxon>
        <taxon>Insecta</taxon>
        <taxon>Pterygota</taxon>
        <taxon>Neoptera</taxon>
        <taxon>Paraneoptera</taxon>
        <taxon>Hemiptera</taxon>
        <taxon>Sternorrhyncha</taxon>
        <taxon>Aphidomorpha</taxon>
        <taxon>Aphidoidea</taxon>
        <taxon>Aphididae</taxon>
        <taxon>Lachninae</taxon>
        <taxon>Cinara</taxon>
    </lineage>
</organism>
<evidence type="ECO:0000259" key="1">
    <source>
        <dbReference type="Pfam" id="PF07727"/>
    </source>
</evidence>
<gene>
    <name evidence="2" type="ORF">CINCED_3A003913</name>
</gene>
<dbReference type="AlphaFoldDB" id="A0A5E4N6N6"/>
<dbReference type="OrthoDB" id="6751514at2759"/>
<dbReference type="Proteomes" id="UP000325440">
    <property type="component" value="Unassembled WGS sequence"/>
</dbReference>
<feature type="domain" description="Reverse transcriptase Ty1/copia-type" evidence="1">
    <location>
        <begin position="27"/>
        <end position="140"/>
    </location>
</feature>